<name>A0ABS9YTY7_9MYCO</name>
<keyword evidence="2" id="KW-1185">Reference proteome</keyword>
<protein>
    <submittedName>
        <fullName evidence="1">Uncharacterized protein</fullName>
    </submittedName>
</protein>
<evidence type="ECO:0000313" key="1">
    <source>
        <dbReference type="EMBL" id="MCI4674268.1"/>
    </source>
</evidence>
<accession>A0ABS9YTY7</accession>
<gene>
    <name evidence="1" type="ORF">K9U37_04680</name>
</gene>
<comment type="caution">
    <text evidence="1">The sequence shown here is derived from an EMBL/GenBank/DDBJ whole genome shotgun (WGS) entry which is preliminary data.</text>
</comment>
<dbReference type="Proteomes" id="UP001139068">
    <property type="component" value="Unassembled WGS sequence"/>
</dbReference>
<sequence length="91" mass="9927">MPWEQLPLIGGWLRSTRVEATRAGIARIDLIGLAEVVIDGVDLPAIIRESTGTVTAEVMTDVRTQTARADDVVSGFVDRMLGRTPRPQDPE</sequence>
<evidence type="ECO:0000313" key="2">
    <source>
        <dbReference type="Proteomes" id="UP001139068"/>
    </source>
</evidence>
<proteinExistence type="predicted"/>
<reference evidence="1" key="1">
    <citation type="journal article" date="2022" name="ISME J.">
        <title>Identification of active gaseous-alkane degraders at natural gas seeps.</title>
        <authorList>
            <person name="Farhan Ul Haque M."/>
            <person name="Hernandez M."/>
            <person name="Crombie A.T."/>
            <person name="Murrell J.C."/>
        </authorList>
    </citation>
    <scope>NUCLEOTIDE SEQUENCE</scope>
    <source>
        <strain evidence="1">ANDR5</strain>
    </source>
</reference>
<organism evidence="1 2">
    <name type="scientific">Candidatus Mycolicibacterium alkanivorans</name>
    <dbReference type="NCBI Taxonomy" id="2954114"/>
    <lineage>
        <taxon>Bacteria</taxon>
        <taxon>Bacillati</taxon>
        <taxon>Actinomycetota</taxon>
        <taxon>Actinomycetes</taxon>
        <taxon>Mycobacteriales</taxon>
        <taxon>Mycobacteriaceae</taxon>
        <taxon>Mycolicibacterium</taxon>
    </lineage>
</organism>
<dbReference type="RefSeq" id="WP_243070721.1">
    <property type="nucleotide sequence ID" value="NZ_JAIVFL010000001.1"/>
</dbReference>
<dbReference type="EMBL" id="JAIVFL010000001">
    <property type="protein sequence ID" value="MCI4674268.1"/>
    <property type="molecule type" value="Genomic_DNA"/>
</dbReference>